<dbReference type="Proteomes" id="UP000176562">
    <property type="component" value="Chromosome"/>
</dbReference>
<feature type="transmembrane region" description="Helical" evidence="1">
    <location>
        <begin position="144"/>
        <end position="164"/>
    </location>
</feature>
<feature type="transmembrane region" description="Helical" evidence="1">
    <location>
        <begin position="73"/>
        <end position="93"/>
    </location>
</feature>
<proteinExistence type="predicted"/>
<keyword evidence="1" id="KW-0812">Transmembrane</keyword>
<evidence type="ECO:0000313" key="2">
    <source>
        <dbReference type="EMBL" id="AOZ68665.1"/>
    </source>
</evidence>
<gene>
    <name evidence="2" type="ORF">LPB142_04485</name>
</gene>
<evidence type="ECO:0000313" key="3">
    <source>
        <dbReference type="Proteomes" id="UP000176562"/>
    </source>
</evidence>
<organism evidence="2 3">
    <name type="scientific">Rhodobacter xanthinilyticus</name>
    <dbReference type="NCBI Taxonomy" id="1850250"/>
    <lineage>
        <taxon>Bacteria</taxon>
        <taxon>Pseudomonadati</taxon>
        <taxon>Pseudomonadota</taxon>
        <taxon>Alphaproteobacteria</taxon>
        <taxon>Rhodobacterales</taxon>
        <taxon>Rhodobacter group</taxon>
        <taxon>Rhodobacter</taxon>
    </lineage>
</organism>
<feature type="transmembrane region" description="Helical" evidence="1">
    <location>
        <begin position="12"/>
        <end position="29"/>
    </location>
</feature>
<dbReference type="KEGG" id="rhp:LPB142_04485"/>
<dbReference type="EMBL" id="CP017781">
    <property type="protein sequence ID" value="AOZ68665.1"/>
    <property type="molecule type" value="Genomic_DNA"/>
</dbReference>
<accession>A0A1D9M9X2</accession>
<sequence>MVDPLTTRRIAHRALYLGLALIVMFLRLLPVTPMSHGIPGPDLVLALTLAWVLRRPDYVPAWLIVGVFLLEDVMYWQPIGLWTLIVLGGTEFLRAREEATRDLNFLFEMALVAGVMAAMLVVNRMVLGLAVVEQPPLGLELLRLLMTLAAYPFVVALSALGFGLKRAALGELDAHGHRI</sequence>
<dbReference type="AlphaFoldDB" id="A0A1D9M9X2"/>
<dbReference type="RefSeq" id="WP_071165643.1">
    <property type="nucleotide sequence ID" value="NZ_CP017781.1"/>
</dbReference>
<evidence type="ECO:0000256" key="1">
    <source>
        <dbReference type="SAM" id="Phobius"/>
    </source>
</evidence>
<keyword evidence="1" id="KW-0472">Membrane</keyword>
<protein>
    <recommendedName>
        <fullName evidence="4">Rod shape-determining protein MreD</fullName>
    </recommendedName>
</protein>
<feature type="transmembrane region" description="Helical" evidence="1">
    <location>
        <begin position="105"/>
        <end position="132"/>
    </location>
</feature>
<name>A0A1D9M9X2_9RHOB</name>
<reference evidence="2 3" key="1">
    <citation type="submission" date="2016-10" db="EMBL/GenBank/DDBJ databases">
        <title>Rhodobacter sp. LPB0142, isolated from sea water.</title>
        <authorList>
            <person name="Kim E."/>
            <person name="Yi H."/>
        </authorList>
    </citation>
    <scope>NUCLEOTIDE SEQUENCE [LARGE SCALE GENOMIC DNA]</scope>
    <source>
        <strain evidence="2 3">LPB0142</strain>
    </source>
</reference>
<dbReference type="STRING" id="1850250.LPB142_04485"/>
<evidence type="ECO:0008006" key="4">
    <source>
        <dbReference type="Google" id="ProtNLM"/>
    </source>
</evidence>
<keyword evidence="3" id="KW-1185">Reference proteome</keyword>
<keyword evidence="1" id="KW-1133">Transmembrane helix</keyword>